<evidence type="ECO:0000313" key="3">
    <source>
        <dbReference type="Proteomes" id="UP000195667"/>
    </source>
</evidence>
<dbReference type="InterPro" id="IPR021877">
    <property type="entry name" value="DUF3487"/>
</dbReference>
<keyword evidence="1" id="KW-1133">Transmembrane helix</keyword>
<dbReference type="EMBL" id="FUKI01000079">
    <property type="protein sequence ID" value="SJM91042.1"/>
    <property type="molecule type" value="Genomic_DNA"/>
</dbReference>
<reference evidence="3" key="1">
    <citation type="submission" date="2017-02" db="EMBL/GenBank/DDBJ databases">
        <authorList>
            <person name="Daims H."/>
        </authorList>
    </citation>
    <scope>NUCLEOTIDE SEQUENCE [LARGE SCALE GENOMIC DNA]</scope>
</reference>
<sequence>MNPNDVNDILADRLNSEPLIFRGCSNSELGMILLCAVLFWVPVSLMIAASFGAVAMGLGLSGLGILATVYVGATLFQLVKRGRPDNYYQHLMMIRLNDLGLWRSKLIRRHGSWSLGRSFLTVN</sequence>
<name>A0A1R4H468_9GAMM</name>
<proteinExistence type="predicted"/>
<keyword evidence="1" id="KW-0812">Transmembrane</keyword>
<dbReference type="NCBIfam" id="TIGR03750">
    <property type="entry name" value="conj_TIGR03750"/>
    <property type="match status" value="1"/>
</dbReference>
<dbReference type="AlphaFoldDB" id="A0A1R4H468"/>
<organism evidence="2 3">
    <name type="scientific">Crenothrix polyspora</name>
    <dbReference type="NCBI Taxonomy" id="360316"/>
    <lineage>
        <taxon>Bacteria</taxon>
        <taxon>Pseudomonadati</taxon>
        <taxon>Pseudomonadota</taxon>
        <taxon>Gammaproteobacteria</taxon>
        <taxon>Methylococcales</taxon>
        <taxon>Crenotrichaceae</taxon>
        <taxon>Crenothrix</taxon>
    </lineage>
</organism>
<dbReference type="OrthoDB" id="8907898at2"/>
<dbReference type="RefSeq" id="WP_087142788.1">
    <property type="nucleotide sequence ID" value="NZ_FUKI01000079.1"/>
</dbReference>
<gene>
    <name evidence="2" type="ORF">CRENPOLYSF1_170074</name>
</gene>
<keyword evidence="3" id="KW-1185">Reference proteome</keyword>
<dbReference type="Pfam" id="PF11990">
    <property type="entry name" value="DUF3487"/>
    <property type="match status" value="1"/>
</dbReference>
<keyword evidence="1" id="KW-0472">Membrane</keyword>
<protein>
    <recommendedName>
        <fullName evidence="4">Conjugative transfer region protein, TIGR03750 family</fullName>
    </recommendedName>
</protein>
<feature type="transmembrane region" description="Helical" evidence="1">
    <location>
        <begin position="29"/>
        <end position="52"/>
    </location>
</feature>
<accession>A0A1R4H468</accession>
<dbReference type="Proteomes" id="UP000195667">
    <property type="component" value="Unassembled WGS sequence"/>
</dbReference>
<evidence type="ECO:0008006" key="4">
    <source>
        <dbReference type="Google" id="ProtNLM"/>
    </source>
</evidence>
<evidence type="ECO:0000313" key="2">
    <source>
        <dbReference type="EMBL" id="SJM91042.1"/>
    </source>
</evidence>
<evidence type="ECO:0000256" key="1">
    <source>
        <dbReference type="SAM" id="Phobius"/>
    </source>
</evidence>
<feature type="transmembrane region" description="Helical" evidence="1">
    <location>
        <begin position="58"/>
        <end position="79"/>
    </location>
</feature>